<evidence type="ECO:0000313" key="1">
    <source>
        <dbReference type="EMBL" id="KAK3774364.1"/>
    </source>
</evidence>
<sequence length="86" mass="9936">MYRFSEAEQRKEGIAWRSQMYFSLATLQKSSLRKVYTPEEQPKEGVARRSRMYLYLATLQKSSLRKPGRPQGEGSDRVFGFLAAAI</sequence>
<evidence type="ECO:0000313" key="2">
    <source>
        <dbReference type="Proteomes" id="UP001283361"/>
    </source>
</evidence>
<reference evidence="1" key="1">
    <citation type="journal article" date="2023" name="G3 (Bethesda)">
        <title>A reference genome for the long-term kleptoplast-retaining sea slug Elysia crispata morphotype clarki.</title>
        <authorList>
            <person name="Eastman K.E."/>
            <person name="Pendleton A.L."/>
            <person name="Shaikh M.A."/>
            <person name="Suttiyut T."/>
            <person name="Ogas R."/>
            <person name="Tomko P."/>
            <person name="Gavelis G."/>
            <person name="Widhalm J.R."/>
            <person name="Wisecaver J.H."/>
        </authorList>
    </citation>
    <scope>NUCLEOTIDE SEQUENCE</scope>
    <source>
        <strain evidence="1">ECLA1</strain>
    </source>
</reference>
<dbReference type="AlphaFoldDB" id="A0AAE0ZRS6"/>
<gene>
    <name evidence="1" type="ORF">RRG08_049021</name>
</gene>
<organism evidence="1 2">
    <name type="scientific">Elysia crispata</name>
    <name type="common">lettuce slug</name>
    <dbReference type="NCBI Taxonomy" id="231223"/>
    <lineage>
        <taxon>Eukaryota</taxon>
        <taxon>Metazoa</taxon>
        <taxon>Spiralia</taxon>
        <taxon>Lophotrochozoa</taxon>
        <taxon>Mollusca</taxon>
        <taxon>Gastropoda</taxon>
        <taxon>Heterobranchia</taxon>
        <taxon>Euthyneura</taxon>
        <taxon>Panpulmonata</taxon>
        <taxon>Sacoglossa</taxon>
        <taxon>Placobranchoidea</taxon>
        <taxon>Plakobranchidae</taxon>
        <taxon>Elysia</taxon>
    </lineage>
</organism>
<comment type="caution">
    <text evidence="1">The sequence shown here is derived from an EMBL/GenBank/DDBJ whole genome shotgun (WGS) entry which is preliminary data.</text>
</comment>
<accession>A0AAE0ZRS6</accession>
<protein>
    <submittedName>
        <fullName evidence="1">Uncharacterized protein</fullName>
    </submittedName>
</protein>
<keyword evidence="2" id="KW-1185">Reference proteome</keyword>
<dbReference type="Proteomes" id="UP001283361">
    <property type="component" value="Unassembled WGS sequence"/>
</dbReference>
<dbReference type="EMBL" id="JAWDGP010003424">
    <property type="protein sequence ID" value="KAK3774364.1"/>
    <property type="molecule type" value="Genomic_DNA"/>
</dbReference>
<proteinExistence type="predicted"/>
<name>A0AAE0ZRS6_9GAST</name>